<evidence type="ECO:0000313" key="1">
    <source>
        <dbReference type="EMBL" id="KIM39105.1"/>
    </source>
</evidence>
<sequence length="145" mass="16674">MLDDPLLSLDPHSLNKFQTTGGSTYKPKWRRGVLQFSFYHDDRSVNPLCLAAKLRTIVLLRVADNMHQAVPLEDPVTTAATASLIKHKRPPGMLRHRRKEGFRLEESHSLLECTTIHDEYNLHNDLISHAHILFEEARVQTYEGH</sequence>
<evidence type="ECO:0000313" key="2">
    <source>
        <dbReference type="Proteomes" id="UP000053424"/>
    </source>
</evidence>
<dbReference type="HOGENOM" id="CLU_1787079_0_0_1"/>
<keyword evidence="2" id="KW-1185">Reference proteome</keyword>
<gene>
    <name evidence="1" type="ORF">M413DRAFT_236012</name>
</gene>
<organism evidence="1 2">
    <name type="scientific">Hebeloma cylindrosporum</name>
    <dbReference type="NCBI Taxonomy" id="76867"/>
    <lineage>
        <taxon>Eukaryota</taxon>
        <taxon>Fungi</taxon>
        <taxon>Dikarya</taxon>
        <taxon>Basidiomycota</taxon>
        <taxon>Agaricomycotina</taxon>
        <taxon>Agaricomycetes</taxon>
        <taxon>Agaricomycetidae</taxon>
        <taxon>Agaricales</taxon>
        <taxon>Agaricineae</taxon>
        <taxon>Hymenogastraceae</taxon>
        <taxon>Hebeloma</taxon>
    </lineage>
</organism>
<dbReference type="AlphaFoldDB" id="A0A0C3BR47"/>
<name>A0A0C3BR47_HEBCY</name>
<reference evidence="2" key="2">
    <citation type="submission" date="2015-01" db="EMBL/GenBank/DDBJ databases">
        <title>Evolutionary Origins and Diversification of the Mycorrhizal Mutualists.</title>
        <authorList>
            <consortium name="DOE Joint Genome Institute"/>
            <consortium name="Mycorrhizal Genomics Consortium"/>
            <person name="Kohler A."/>
            <person name="Kuo A."/>
            <person name="Nagy L.G."/>
            <person name="Floudas D."/>
            <person name="Copeland A."/>
            <person name="Barry K.W."/>
            <person name="Cichocki N."/>
            <person name="Veneault-Fourrey C."/>
            <person name="LaButti K."/>
            <person name="Lindquist E.A."/>
            <person name="Lipzen A."/>
            <person name="Lundell T."/>
            <person name="Morin E."/>
            <person name="Murat C."/>
            <person name="Riley R."/>
            <person name="Ohm R."/>
            <person name="Sun H."/>
            <person name="Tunlid A."/>
            <person name="Henrissat B."/>
            <person name="Grigoriev I.V."/>
            <person name="Hibbett D.S."/>
            <person name="Martin F."/>
        </authorList>
    </citation>
    <scope>NUCLEOTIDE SEQUENCE [LARGE SCALE GENOMIC DNA]</scope>
    <source>
        <strain evidence="2">h7</strain>
    </source>
</reference>
<accession>A0A0C3BR47</accession>
<reference evidence="1 2" key="1">
    <citation type="submission" date="2014-04" db="EMBL/GenBank/DDBJ databases">
        <authorList>
            <consortium name="DOE Joint Genome Institute"/>
            <person name="Kuo A."/>
            <person name="Gay G."/>
            <person name="Dore J."/>
            <person name="Kohler A."/>
            <person name="Nagy L.G."/>
            <person name="Floudas D."/>
            <person name="Copeland A."/>
            <person name="Barry K.W."/>
            <person name="Cichocki N."/>
            <person name="Veneault-Fourrey C."/>
            <person name="LaButti K."/>
            <person name="Lindquist E.A."/>
            <person name="Lipzen A."/>
            <person name="Lundell T."/>
            <person name="Morin E."/>
            <person name="Murat C."/>
            <person name="Sun H."/>
            <person name="Tunlid A."/>
            <person name="Henrissat B."/>
            <person name="Grigoriev I.V."/>
            <person name="Hibbett D.S."/>
            <person name="Martin F."/>
            <person name="Nordberg H.P."/>
            <person name="Cantor M.N."/>
            <person name="Hua S.X."/>
        </authorList>
    </citation>
    <scope>NUCLEOTIDE SEQUENCE [LARGE SCALE GENOMIC DNA]</scope>
    <source>
        <strain evidence="2">h7</strain>
    </source>
</reference>
<dbReference type="EMBL" id="KN831787">
    <property type="protein sequence ID" value="KIM39105.1"/>
    <property type="molecule type" value="Genomic_DNA"/>
</dbReference>
<protein>
    <submittedName>
        <fullName evidence="1">Uncharacterized protein</fullName>
    </submittedName>
</protein>
<proteinExistence type="predicted"/>
<dbReference type="Proteomes" id="UP000053424">
    <property type="component" value="Unassembled WGS sequence"/>
</dbReference>